<evidence type="ECO:0000256" key="4">
    <source>
        <dbReference type="RuleBase" id="RU000411"/>
    </source>
</evidence>
<feature type="chain" id="PRO_5047239715" description="Serpin domain-containing protein" evidence="5">
    <location>
        <begin position="16"/>
        <end position="396"/>
    </location>
</feature>
<dbReference type="Pfam" id="PF00079">
    <property type="entry name" value="Serpin"/>
    <property type="match status" value="1"/>
</dbReference>
<dbReference type="EMBL" id="OW152826">
    <property type="protein sequence ID" value="CAH2042087.1"/>
    <property type="molecule type" value="Genomic_DNA"/>
</dbReference>
<keyword evidence="3" id="KW-0722">Serine protease inhibitor</keyword>
<proteinExistence type="inferred from homology"/>
<dbReference type="Gene3D" id="3.30.497.10">
    <property type="entry name" value="Antithrombin, subunit I, domain 2"/>
    <property type="match status" value="1"/>
</dbReference>
<dbReference type="SMART" id="SM00093">
    <property type="entry name" value="SERPIN"/>
    <property type="match status" value="1"/>
</dbReference>
<evidence type="ECO:0000256" key="1">
    <source>
        <dbReference type="ARBA" id="ARBA00009500"/>
    </source>
</evidence>
<dbReference type="InterPro" id="IPR023796">
    <property type="entry name" value="Serpin_dom"/>
</dbReference>
<evidence type="ECO:0000313" key="7">
    <source>
        <dbReference type="EMBL" id="CAH2042087.1"/>
    </source>
</evidence>
<dbReference type="PANTHER" id="PTHR11461:SF211">
    <property type="entry name" value="GH10112P-RELATED"/>
    <property type="match status" value="1"/>
</dbReference>
<feature type="domain" description="Serpin" evidence="6">
    <location>
        <begin position="39"/>
        <end position="395"/>
    </location>
</feature>
<dbReference type="PANTHER" id="PTHR11461">
    <property type="entry name" value="SERINE PROTEASE INHIBITOR, SERPIN"/>
    <property type="match status" value="1"/>
</dbReference>
<name>A0ABN8I041_9NEOP</name>
<dbReference type="Proteomes" id="UP000837857">
    <property type="component" value="Chromosome 14"/>
</dbReference>
<dbReference type="InterPro" id="IPR023795">
    <property type="entry name" value="Serpin_CS"/>
</dbReference>
<dbReference type="InterPro" id="IPR042178">
    <property type="entry name" value="Serpin_sf_1"/>
</dbReference>
<protein>
    <recommendedName>
        <fullName evidence="6">Serpin domain-containing protein</fullName>
    </recommendedName>
</protein>
<evidence type="ECO:0000256" key="2">
    <source>
        <dbReference type="ARBA" id="ARBA00022690"/>
    </source>
</evidence>
<gene>
    <name evidence="7" type="ORF">IPOD504_LOCUS3574</name>
</gene>
<dbReference type="SUPFAM" id="SSF56574">
    <property type="entry name" value="Serpins"/>
    <property type="match status" value="1"/>
</dbReference>
<keyword evidence="5" id="KW-0732">Signal</keyword>
<dbReference type="PROSITE" id="PS00284">
    <property type="entry name" value="SERPIN"/>
    <property type="match status" value="1"/>
</dbReference>
<sequence>MRRAILLLVVAMASSEEFHFLGHEFSRTPLGDRIDKASVKMLKEAYLASEEPNVITSPLGVLLLLSLYSSGAQEKSREEIMTLLGSSDYKDLFDSYTSLGNKFAKMDPSYLTLANKVYVANGYTLSEEFSNTARSYNSEVDAINFKDPSSAAQIINQWAAEKSKGHIKDPVNEQILDKDAAAALFNVIFFQGHWHVPFNADETEEKDFSVNRSLIVKKPMMHMEDSLFYYEDDEIGAKLVELPYQEPGFRMIVVLPNEVEGLASVLEKVAEKGLLEDAFALSPAGRAINLYMPKFDITSKIEYTSILPKLGIKGIFSEGAPGIVKERGVAVSKFFQEAIVKVDEEGATAGAFTGAIAVPMSSNSKPPEPLDYIVDHPFLFAILHEDIVLFTGTYSQ</sequence>
<dbReference type="InterPro" id="IPR000215">
    <property type="entry name" value="Serpin_fam"/>
</dbReference>
<evidence type="ECO:0000256" key="3">
    <source>
        <dbReference type="ARBA" id="ARBA00022900"/>
    </source>
</evidence>
<evidence type="ECO:0000259" key="6">
    <source>
        <dbReference type="SMART" id="SM00093"/>
    </source>
</evidence>
<comment type="similarity">
    <text evidence="1 4">Belongs to the serpin family.</text>
</comment>
<reference evidence="7" key="1">
    <citation type="submission" date="2022-03" db="EMBL/GenBank/DDBJ databases">
        <authorList>
            <person name="Martin H S."/>
        </authorList>
    </citation>
    <scope>NUCLEOTIDE SEQUENCE</scope>
</reference>
<feature type="non-terminal residue" evidence="7">
    <location>
        <position position="396"/>
    </location>
</feature>
<organism evidence="7 8">
    <name type="scientific">Iphiclides podalirius</name>
    <name type="common">scarce swallowtail</name>
    <dbReference type="NCBI Taxonomy" id="110791"/>
    <lineage>
        <taxon>Eukaryota</taxon>
        <taxon>Metazoa</taxon>
        <taxon>Ecdysozoa</taxon>
        <taxon>Arthropoda</taxon>
        <taxon>Hexapoda</taxon>
        <taxon>Insecta</taxon>
        <taxon>Pterygota</taxon>
        <taxon>Neoptera</taxon>
        <taxon>Endopterygota</taxon>
        <taxon>Lepidoptera</taxon>
        <taxon>Glossata</taxon>
        <taxon>Ditrysia</taxon>
        <taxon>Papilionoidea</taxon>
        <taxon>Papilionidae</taxon>
        <taxon>Papilioninae</taxon>
        <taxon>Iphiclides</taxon>
    </lineage>
</organism>
<keyword evidence="2" id="KW-0646">Protease inhibitor</keyword>
<dbReference type="Gene3D" id="2.30.39.10">
    <property type="entry name" value="Alpha-1-antitrypsin, domain 1"/>
    <property type="match status" value="1"/>
</dbReference>
<dbReference type="InterPro" id="IPR036186">
    <property type="entry name" value="Serpin_sf"/>
</dbReference>
<evidence type="ECO:0000313" key="8">
    <source>
        <dbReference type="Proteomes" id="UP000837857"/>
    </source>
</evidence>
<feature type="signal peptide" evidence="5">
    <location>
        <begin position="1"/>
        <end position="15"/>
    </location>
</feature>
<accession>A0ABN8I041</accession>
<dbReference type="InterPro" id="IPR042185">
    <property type="entry name" value="Serpin_sf_2"/>
</dbReference>
<keyword evidence="8" id="KW-1185">Reference proteome</keyword>
<evidence type="ECO:0000256" key="5">
    <source>
        <dbReference type="SAM" id="SignalP"/>
    </source>
</evidence>